<keyword evidence="1" id="KW-0812">Transmembrane</keyword>
<proteinExistence type="predicted"/>
<evidence type="ECO:0000313" key="3">
    <source>
        <dbReference type="Proteomes" id="UP000078560"/>
    </source>
</evidence>
<sequence>MKNTFNIEHFPSKTFDAKLPEIIYSDDIIQYITNNQAHEANTWASNLYTYIDNYLNKFPVHISEHNPNKRCRDLVRTLNLIKKNIDESEHKTSYEFIGKNIDSFINTFINRGYDGCSINDNNEDSDVLSNKEFDDRCEDIAYVKYNSCQINNSIHCEEIKKHFQQQIQIFQAINAFNEPKYTETLKFYDFITKDNLENILKEIDCTPCENSVFPFSRTNVSISVVISLLGLTLMGFLYYRRSPLGHWFNTKILKNNKNENNIIDEITSELSEDSSELLYKNSPNVGYHMNYHDLGVS</sequence>
<organism evidence="2 3">
    <name type="scientific">Plasmodium ovale curtisi</name>
    <dbReference type="NCBI Taxonomy" id="864141"/>
    <lineage>
        <taxon>Eukaryota</taxon>
        <taxon>Sar</taxon>
        <taxon>Alveolata</taxon>
        <taxon>Apicomplexa</taxon>
        <taxon>Aconoidasida</taxon>
        <taxon>Haemosporida</taxon>
        <taxon>Plasmodiidae</taxon>
        <taxon>Plasmodium</taxon>
        <taxon>Plasmodium (Plasmodium)</taxon>
    </lineage>
</organism>
<dbReference type="EMBL" id="FLQU01000196">
    <property type="protein sequence ID" value="SBS82007.1"/>
    <property type="molecule type" value="Genomic_DNA"/>
</dbReference>
<dbReference type="AlphaFoldDB" id="A0A1A8VQR3"/>
<reference evidence="3" key="1">
    <citation type="submission" date="2016-05" db="EMBL/GenBank/DDBJ databases">
        <authorList>
            <person name="Naeem Raeece"/>
        </authorList>
    </citation>
    <scope>NUCLEOTIDE SEQUENCE [LARGE SCALE GENOMIC DNA]</scope>
</reference>
<feature type="transmembrane region" description="Helical" evidence="1">
    <location>
        <begin position="220"/>
        <end position="239"/>
    </location>
</feature>
<gene>
    <name evidence="2" type="ORF">POVCU2_0013320</name>
</gene>
<protein>
    <submittedName>
        <fullName evidence="2">PIR Superfamily Protein</fullName>
    </submittedName>
</protein>
<evidence type="ECO:0000313" key="2">
    <source>
        <dbReference type="EMBL" id="SBS82007.1"/>
    </source>
</evidence>
<keyword evidence="1" id="KW-0472">Membrane</keyword>
<keyword evidence="1" id="KW-1133">Transmembrane helix</keyword>
<dbReference type="Proteomes" id="UP000078560">
    <property type="component" value="Unassembled WGS sequence"/>
</dbReference>
<evidence type="ECO:0000256" key="1">
    <source>
        <dbReference type="SAM" id="Phobius"/>
    </source>
</evidence>
<name>A0A1A8VQR3_PLAOA</name>
<dbReference type="VEuPathDB" id="PlasmoDB:PocGH01_00237900"/>
<accession>A0A1A8VQR3</accession>